<comment type="caution">
    <text evidence="2">The sequence shown here is derived from an EMBL/GenBank/DDBJ whole genome shotgun (WGS) entry which is preliminary data.</text>
</comment>
<dbReference type="InterPro" id="IPR030931">
    <property type="entry name" value="Group_II_RT_mat"/>
</dbReference>
<dbReference type="OrthoDB" id="9793236at2"/>
<dbReference type="Gene3D" id="1.10.30.50">
    <property type="match status" value="1"/>
</dbReference>
<evidence type="ECO:0000259" key="1">
    <source>
        <dbReference type="PROSITE" id="PS50878"/>
    </source>
</evidence>
<keyword evidence="3" id="KW-1185">Reference proteome</keyword>
<dbReference type="RefSeq" id="WP_079425352.1">
    <property type="nucleotide sequence ID" value="NZ_MZGV01000029.1"/>
</dbReference>
<dbReference type="CDD" id="cd01651">
    <property type="entry name" value="RT_G2_intron"/>
    <property type="match status" value="1"/>
</dbReference>
<reference evidence="2 3" key="1">
    <citation type="submission" date="2017-03" db="EMBL/GenBank/DDBJ databases">
        <title>Genome sequence of Clostridium oryzae DSM 28571.</title>
        <authorList>
            <person name="Poehlein A."/>
            <person name="Daniel R."/>
        </authorList>
    </citation>
    <scope>NUCLEOTIDE SEQUENCE [LARGE SCALE GENOMIC DNA]</scope>
    <source>
        <strain evidence="2 3">DSM 28571</strain>
    </source>
</reference>
<evidence type="ECO:0000313" key="3">
    <source>
        <dbReference type="Proteomes" id="UP000190080"/>
    </source>
</evidence>
<dbReference type="PROSITE" id="PS50878">
    <property type="entry name" value="RT_POL"/>
    <property type="match status" value="1"/>
</dbReference>
<dbReference type="InterPro" id="IPR043502">
    <property type="entry name" value="DNA/RNA_pol_sf"/>
</dbReference>
<dbReference type="Pfam" id="PF00078">
    <property type="entry name" value="RVT_1"/>
    <property type="match status" value="1"/>
</dbReference>
<organism evidence="2 3">
    <name type="scientific">Clostridium oryzae</name>
    <dbReference type="NCBI Taxonomy" id="1450648"/>
    <lineage>
        <taxon>Bacteria</taxon>
        <taxon>Bacillati</taxon>
        <taxon>Bacillota</taxon>
        <taxon>Clostridia</taxon>
        <taxon>Eubacteriales</taxon>
        <taxon>Clostridiaceae</taxon>
        <taxon>Clostridium</taxon>
    </lineage>
</organism>
<protein>
    <submittedName>
        <fullName evidence="2">Group II intron-encoded protein LtrA</fullName>
    </submittedName>
</protein>
<dbReference type="InterPro" id="IPR051083">
    <property type="entry name" value="GrpII_Intron_Splice-Mob/Def"/>
</dbReference>
<accession>A0A1V4IKW2</accession>
<evidence type="ECO:0000313" key="2">
    <source>
        <dbReference type="EMBL" id="OPJ60672.1"/>
    </source>
</evidence>
<sequence length="606" mass="70538">MTTFKPRQFKKKQKLRNNEYYDMQKKYDELYERSQKGDIFKNLLNLICDANNILEAYRNIKNNKGSTTIGVNSKTIKDIGEKQSEIIINYVRNRLENFKPHKVRRVEIPKPNGKTRPLGIPTIEDRLIQQSIKQILEPICEAKFHKHSYGFRPNRSTHHAITRAMYLVHINKLHYVVDIDIKGFFDNINHGKLLKQIWSLGIRDKKLICILSKMLKAEIKGIGKPVKGTPQGGIISPILSNIALNELDWWISDQWQTFETSHKYTNTHKFRALKTTKMKEMYIVRYADDFKVFCKDYKSAQKIFIAVKSWLKERLGLDISPEKSKVINLRKNYSNFLGFKLKVVERHHKGIVQSHISDKAAKIVQKTIKQKIRDIRNSPTVSSVTRYNQTILGIHNYYSRATKTSYDFRKIAFLVSRYLYNQTRRIRSNKGVKTQAFMQYYGKYNIRTVYIANIALYPINGITLKENKSFPNKVCNYTEEGRKYIHQSLSKKFSKTLRYLLNNPIKHGGTELNDNRISRFIGQNGRCGVTGEALEIADMKMHHVIPKHKVGSDKYSNLILVNSSIDKLIHAKSGKVIAKYCKELPLDETMLEKLNELRLKVGNCVI</sequence>
<dbReference type="AlphaFoldDB" id="A0A1V4IKW2"/>
<dbReference type="CDD" id="cd00085">
    <property type="entry name" value="HNHc"/>
    <property type="match status" value="1"/>
</dbReference>
<dbReference type="InterPro" id="IPR003615">
    <property type="entry name" value="HNH_nuc"/>
</dbReference>
<proteinExistence type="predicted"/>
<dbReference type="PANTHER" id="PTHR34047:SF8">
    <property type="entry name" value="PROTEIN YKFC"/>
    <property type="match status" value="1"/>
</dbReference>
<dbReference type="EMBL" id="MZGV01000029">
    <property type="protein sequence ID" value="OPJ60672.1"/>
    <property type="molecule type" value="Genomic_DNA"/>
</dbReference>
<name>A0A1V4IKW2_9CLOT</name>
<dbReference type="STRING" id="1450648.CLORY_27230"/>
<gene>
    <name evidence="2" type="primary">ltrA_1</name>
    <name evidence="2" type="ORF">CLORY_27230</name>
</gene>
<feature type="domain" description="Reverse transcriptase" evidence="1">
    <location>
        <begin position="89"/>
        <end position="341"/>
    </location>
</feature>
<dbReference type="PANTHER" id="PTHR34047">
    <property type="entry name" value="NUCLEAR INTRON MATURASE 1, MITOCHONDRIAL-RELATED"/>
    <property type="match status" value="1"/>
</dbReference>
<dbReference type="SUPFAM" id="SSF56672">
    <property type="entry name" value="DNA/RNA polymerases"/>
    <property type="match status" value="1"/>
</dbReference>
<dbReference type="NCBIfam" id="TIGR04416">
    <property type="entry name" value="group_II_RT_mat"/>
    <property type="match status" value="1"/>
</dbReference>
<dbReference type="Proteomes" id="UP000190080">
    <property type="component" value="Unassembled WGS sequence"/>
</dbReference>
<dbReference type="InterPro" id="IPR000477">
    <property type="entry name" value="RT_dom"/>
</dbReference>